<dbReference type="CDD" id="cd04332">
    <property type="entry name" value="YbaK_like"/>
    <property type="match status" value="1"/>
</dbReference>
<name>A0AA88GLE9_NAELO</name>
<dbReference type="AlphaFoldDB" id="A0AA88GLE9"/>
<organism evidence="3 4">
    <name type="scientific">Naegleria lovaniensis</name>
    <name type="common">Amoeba</name>
    <dbReference type="NCBI Taxonomy" id="51637"/>
    <lineage>
        <taxon>Eukaryota</taxon>
        <taxon>Discoba</taxon>
        <taxon>Heterolobosea</taxon>
        <taxon>Tetramitia</taxon>
        <taxon>Eutetramitia</taxon>
        <taxon>Vahlkampfiidae</taxon>
        <taxon>Naegleria</taxon>
    </lineage>
</organism>
<dbReference type="Pfam" id="PF04073">
    <property type="entry name" value="tRNA_edit"/>
    <property type="match status" value="1"/>
</dbReference>
<proteinExistence type="predicted"/>
<dbReference type="Proteomes" id="UP000816034">
    <property type="component" value="Unassembled WGS sequence"/>
</dbReference>
<evidence type="ECO:0000313" key="4">
    <source>
        <dbReference type="Proteomes" id="UP000816034"/>
    </source>
</evidence>
<dbReference type="PANTHER" id="PTHR30411">
    <property type="entry name" value="CYTOPLASMIC PROTEIN"/>
    <property type="match status" value="1"/>
</dbReference>
<evidence type="ECO:0000313" key="3">
    <source>
        <dbReference type="EMBL" id="KAG2378323.1"/>
    </source>
</evidence>
<reference evidence="3 4" key="1">
    <citation type="journal article" date="2018" name="BMC Genomics">
        <title>The genome of Naegleria lovaniensis, the basis for a comparative approach to unravel pathogenicity factors of the human pathogenic amoeba N. fowleri.</title>
        <authorList>
            <person name="Liechti N."/>
            <person name="Schurch N."/>
            <person name="Bruggmann R."/>
            <person name="Wittwer M."/>
        </authorList>
    </citation>
    <scope>NUCLEOTIDE SEQUENCE [LARGE SCALE GENOMIC DNA]</scope>
    <source>
        <strain evidence="3 4">ATCC 30569</strain>
    </source>
</reference>
<accession>A0AA88GLE9</accession>
<evidence type="ECO:0000256" key="1">
    <source>
        <dbReference type="SAM" id="MobiDB-lite"/>
    </source>
</evidence>
<dbReference type="GO" id="GO:0002161">
    <property type="term" value="F:aminoacyl-tRNA deacylase activity"/>
    <property type="evidence" value="ECO:0007669"/>
    <property type="project" value="InterPro"/>
</dbReference>
<feature type="region of interest" description="Disordered" evidence="1">
    <location>
        <begin position="32"/>
        <end position="63"/>
    </location>
</feature>
<dbReference type="GeneID" id="68100920"/>
<dbReference type="InterPro" id="IPR007214">
    <property type="entry name" value="YbaK/aa-tRNA-synth-assoc-dom"/>
</dbReference>
<sequence length="276" mass="31753">MQENQRLEQLILRFQNIGKSLDELQREIKSVARAETTDSDNDTRLASNENNDEQQDHSPKQDQTATNFAIAHESNFEKEEPNDTELIKVLKSQVKKLGFKFAKFSQVPADYYSRSLEERRDILQTESIHQLCKSLILENSKCVKTDCSERSNSKFYCVIVQYSAKFNSKKLTKFVRELNQGKLGKKQFVFSLADANKAFELTGYDYNGVSPVPLPSKEHVNVPIVLDKKIVDDHKQFWVGGGTEDWKILFNTDEFIRIFNPFVTSITYDGTGDDEE</sequence>
<dbReference type="Gene3D" id="3.90.960.10">
    <property type="entry name" value="YbaK/aminoacyl-tRNA synthetase-associated domain"/>
    <property type="match status" value="1"/>
</dbReference>
<dbReference type="SUPFAM" id="SSF55826">
    <property type="entry name" value="YbaK/ProRS associated domain"/>
    <property type="match status" value="1"/>
</dbReference>
<evidence type="ECO:0000259" key="2">
    <source>
        <dbReference type="Pfam" id="PF04073"/>
    </source>
</evidence>
<dbReference type="InterPro" id="IPR036754">
    <property type="entry name" value="YbaK/aa-tRNA-synt-asso_dom_sf"/>
</dbReference>
<keyword evidence="4" id="KW-1185">Reference proteome</keyword>
<comment type="caution">
    <text evidence="3">The sequence shown here is derived from an EMBL/GenBank/DDBJ whole genome shotgun (WGS) entry which is preliminary data.</text>
</comment>
<protein>
    <recommendedName>
        <fullName evidence="2">YbaK/aminoacyl-tRNA synthetase-associated domain-containing protein</fullName>
    </recommendedName>
</protein>
<dbReference type="PANTHER" id="PTHR30411:SF4">
    <property type="entry name" value="YBAK_AMINOACYL-TRNA SYNTHETASE-ASSOCIATED DOMAIN-CONTAINING PROTEIN"/>
    <property type="match status" value="1"/>
</dbReference>
<dbReference type="EMBL" id="PYSW02000034">
    <property type="protein sequence ID" value="KAG2378323.1"/>
    <property type="molecule type" value="Genomic_DNA"/>
</dbReference>
<dbReference type="RefSeq" id="XP_044545585.1">
    <property type="nucleotide sequence ID" value="XM_044698545.1"/>
</dbReference>
<gene>
    <name evidence="3" type="ORF">C9374_008466</name>
</gene>
<feature type="domain" description="YbaK/aminoacyl-tRNA synthetase-associated" evidence="2">
    <location>
        <begin position="125"/>
        <end position="257"/>
    </location>
</feature>